<keyword evidence="3 5" id="KW-1133">Transmembrane helix</keyword>
<dbReference type="InterPro" id="IPR023908">
    <property type="entry name" value="xxxLxxG_rpt"/>
</dbReference>
<comment type="caution">
    <text evidence="7">The sequence shown here is derived from an EMBL/GenBank/DDBJ whole genome shotgun (WGS) entry which is preliminary data.</text>
</comment>
<feature type="transmembrane region" description="Helical" evidence="5">
    <location>
        <begin position="576"/>
        <end position="599"/>
    </location>
</feature>
<keyword evidence="4 5" id="KW-0472">Membrane</keyword>
<dbReference type="NCBIfam" id="TIGR03061">
    <property type="entry name" value="pip_yhgE_Nterm"/>
    <property type="match status" value="1"/>
</dbReference>
<protein>
    <recommendedName>
        <fullName evidence="6">ABC-2 type transporter transmembrane domain-containing protein</fullName>
    </recommendedName>
</protein>
<dbReference type="GO" id="GO:0140359">
    <property type="term" value="F:ABC-type transporter activity"/>
    <property type="evidence" value="ECO:0007669"/>
    <property type="project" value="InterPro"/>
</dbReference>
<evidence type="ECO:0000313" key="7">
    <source>
        <dbReference type="EMBL" id="MBC3888433.1"/>
    </source>
</evidence>
<dbReference type="SUPFAM" id="SSF101967">
    <property type="entry name" value="Adhesin YadA, collagen-binding domain"/>
    <property type="match status" value="1"/>
</dbReference>
<dbReference type="InterPro" id="IPR017500">
    <property type="entry name" value="Phage_infect_YhgE_N"/>
</dbReference>
<keyword evidence="8" id="KW-1185">Reference proteome</keyword>
<dbReference type="Proteomes" id="UP000616595">
    <property type="component" value="Unassembled WGS sequence"/>
</dbReference>
<feature type="domain" description="ABC-2 type transporter transmembrane" evidence="6">
    <location>
        <begin position="436"/>
        <end position="679"/>
    </location>
</feature>
<dbReference type="NCBIfam" id="TIGR03062">
    <property type="entry name" value="pip_yhgE_Cterm"/>
    <property type="match status" value="1"/>
</dbReference>
<dbReference type="PANTHER" id="PTHR43077">
    <property type="entry name" value="TRANSPORT PERMEASE YVFS-RELATED"/>
    <property type="match status" value="1"/>
</dbReference>
<name>A0A923I1P9_9FIRM</name>
<evidence type="ECO:0000313" key="8">
    <source>
        <dbReference type="Proteomes" id="UP000616595"/>
    </source>
</evidence>
<evidence type="ECO:0000256" key="5">
    <source>
        <dbReference type="SAM" id="Phobius"/>
    </source>
</evidence>
<comment type="subcellular location">
    <subcellularLocation>
        <location evidence="1">Membrane</location>
        <topology evidence="1">Multi-pass membrane protein</topology>
    </subcellularLocation>
</comment>
<dbReference type="EMBL" id="WJBD01000009">
    <property type="protein sequence ID" value="MBC3888433.1"/>
    <property type="molecule type" value="Genomic_DNA"/>
</dbReference>
<dbReference type="InterPro" id="IPR013525">
    <property type="entry name" value="ABC2_TM"/>
</dbReference>
<dbReference type="InterPro" id="IPR011049">
    <property type="entry name" value="Serralysin-like_metalloprot_C"/>
</dbReference>
<feature type="transmembrane region" description="Helical" evidence="5">
    <location>
        <begin position="507"/>
        <end position="526"/>
    </location>
</feature>
<dbReference type="Gene3D" id="3.40.1710.10">
    <property type="entry name" value="abc type-2 transporter like domain"/>
    <property type="match status" value="1"/>
</dbReference>
<evidence type="ECO:0000256" key="1">
    <source>
        <dbReference type="ARBA" id="ARBA00004141"/>
    </source>
</evidence>
<evidence type="ECO:0000256" key="3">
    <source>
        <dbReference type="ARBA" id="ARBA00022989"/>
    </source>
</evidence>
<dbReference type="Pfam" id="PF12698">
    <property type="entry name" value="ABC2_membrane_3"/>
    <property type="match status" value="2"/>
</dbReference>
<feature type="domain" description="ABC-2 type transporter transmembrane" evidence="6">
    <location>
        <begin position="33"/>
        <end position="172"/>
    </location>
</feature>
<evidence type="ECO:0000256" key="4">
    <source>
        <dbReference type="ARBA" id="ARBA00023136"/>
    </source>
</evidence>
<reference evidence="7" key="2">
    <citation type="submission" date="2020-10" db="EMBL/GenBank/DDBJ databases">
        <title>Comparative genomics of the Acetobacterium genus.</title>
        <authorList>
            <person name="Marshall C."/>
            <person name="May H."/>
            <person name="Norman S."/>
        </authorList>
    </citation>
    <scope>NUCLEOTIDE SEQUENCE</scope>
    <source>
        <strain evidence="7">DER-2019</strain>
    </source>
</reference>
<evidence type="ECO:0000256" key="2">
    <source>
        <dbReference type="ARBA" id="ARBA00022692"/>
    </source>
</evidence>
<evidence type="ECO:0000259" key="6">
    <source>
        <dbReference type="Pfam" id="PF12698"/>
    </source>
</evidence>
<keyword evidence="2 5" id="KW-0812">Transmembrane</keyword>
<proteinExistence type="predicted"/>
<dbReference type="Gene3D" id="1.10.287.950">
    <property type="entry name" value="Methyl-accepting chemotaxis protein"/>
    <property type="match status" value="1"/>
</dbReference>
<feature type="transmembrane region" description="Helical" evidence="5">
    <location>
        <begin position="660"/>
        <end position="684"/>
    </location>
</feature>
<gene>
    <name evidence="7" type="ORF">GH810_08950</name>
</gene>
<dbReference type="GO" id="GO:0016020">
    <property type="term" value="C:membrane"/>
    <property type="evidence" value="ECO:0007669"/>
    <property type="project" value="UniProtKB-SubCell"/>
</dbReference>
<dbReference type="NCBIfam" id="TIGR03057">
    <property type="entry name" value="xxxLxxG_by_4"/>
    <property type="match status" value="5"/>
</dbReference>
<feature type="transmembrane region" description="Helical" evidence="5">
    <location>
        <begin position="606"/>
        <end position="625"/>
    </location>
</feature>
<dbReference type="InterPro" id="IPR017501">
    <property type="entry name" value="Phage_infect_YhgE_C"/>
</dbReference>
<dbReference type="PANTHER" id="PTHR43077:SF5">
    <property type="entry name" value="PHAGE INFECTION PROTEIN"/>
    <property type="match status" value="1"/>
</dbReference>
<dbReference type="AlphaFoldDB" id="A0A923I1P9"/>
<dbReference type="InterPro" id="IPR051328">
    <property type="entry name" value="T7SS_ABC-Transporter"/>
</dbReference>
<feature type="transmembrane region" description="Helical" evidence="5">
    <location>
        <begin position="28"/>
        <end position="49"/>
    </location>
</feature>
<organism evidence="7 8">
    <name type="scientific">Acetobacterium paludosum</name>
    <dbReference type="NCBI Taxonomy" id="52693"/>
    <lineage>
        <taxon>Bacteria</taxon>
        <taxon>Bacillati</taxon>
        <taxon>Bacillota</taxon>
        <taxon>Clostridia</taxon>
        <taxon>Eubacteriales</taxon>
        <taxon>Eubacteriaceae</taxon>
        <taxon>Acetobacterium</taxon>
    </lineage>
</organism>
<accession>A0A923I1P9</accession>
<dbReference type="OrthoDB" id="9811483at2"/>
<reference evidence="7" key="1">
    <citation type="submission" date="2019-10" db="EMBL/GenBank/DDBJ databases">
        <authorList>
            <person name="Ross D.E."/>
            <person name="Gulliver D."/>
        </authorList>
    </citation>
    <scope>NUCLEOTIDE SEQUENCE</scope>
    <source>
        <strain evidence="7">DER-2019</strain>
    </source>
</reference>
<sequence length="706" mass="75104">MIIQSAILHEAKEKESVMNKKSMTKRNIQRIAVIIGVIIIPLMYSYFYLSAFWDPYSKLEGLPIAVVNNDSGALINNEQRNLGNEFVDQLKDDGSFDYIVTNETDATINTEGTKYYAMISIPSNFSSDIASAADKTKQTATITFSANEKRNYLASQILSRAVLQMETGLRENIAAEIVNHLTDQVAEVPGQLGTLNDGLTQLADGSSQLVDGSRTLADGSQTVANGSQTLADGTQTLADGTQTLADGSQTLQSGTAQFASKFSDFNTGLSTLKSGSAQLNTGAQTLAAGTDQLDDGIQAYTAGVDSLIGSVSQTSAFISYFVQEHPELMQDPQFAAFIQKMSSSDNAEQIQELQSAGVQLNGAAESIAQGAAGLSAGTSQIDSGITTVSAASGQLNTAADSISSGAATLANGVSTVANGATALADGATTLADGTTTLANGAATLANGQTTLNSGITTAQNGVITSIDTANADASKLNGLGTFVSAPVTVESDVINPIPNYGAYFTPYFMSLSLWVGALIIFFGIYFDADKKFNILSRDSSNKVIRSFLYLVIAFTQAVLLEVIIKYALGLQIGHQGLYFISACLVSMTFFAIVQFCIVHMGDLGKLAALLLLILQLTSCGGTFPMETLPKFFNVLYPFMPMTYSVKVFKDSISGVITDEFWNSFIILIIFFVVFFTGTILLSVFKKRKADKKTIMVSNELDSDELF</sequence>
<feature type="transmembrane region" description="Helical" evidence="5">
    <location>
        <begin position="547"/>
        <end position="564"/>
    </location>
</feature>